<evidence type="ECO:0000256" key="1">
    <source>
        <dbReference type="SAM" id="SignalP"/>
    </source>
</evidence>
<keyword evidence="1" id="KW-0732">Signal</keyword>
<dbReference type="EMBL" id="CP064939">
    <property type="protein sequence ID" value="QPH38143.1"/>
    <property type="molecule type" value="Genomic_DNA"/>
</dbReference>
<accession>A0A7U3Q406</accession>
<organism evidence="4 5">
    <name type="scientific">Pedobacter endophyticus</name>
    <dbReference type="NCBI Taxonomy" id="2789740"/>
    <lineage>
        <taxon>Bacteria</taxon>
        <taxon>Pseudomonadati</taxon>
        <taxon>Bacteroidota</taxon>
        <taxon>Sphingobacteriia</taxon>
        <taxon>Sphingobacteriales</taxon>
        <taxon>Sphingobacteriaceae</taxon>
        <taxon>Pedobacter</taxon>
    </lineage>
</organism>
<feature type="chain" id="PRO_5032325201" evidence="1">
    <location>
        <begin position="23"/>
        <end position="286"/>
    </location>
</feature>
<proteinExistence type="predicted"/>
<evidence type="ECO:0000313" key="5">
    <source>
        <dbReference type="Proteomes" id="UP000594759"/>
    </source>
</evidence>
<feature type="signal peptide" evidence="1">
    <location>
        <begin position="1"/>
        <end position="22"/>
    </location>
</feature>
<gene>
    <name evidence="4" type="ORF">IZT61_13665</name>
</gene>
<dbReference type="Gene3D" id="2.60.40.1740">
    <property type="entry name" value="hypothetical protein (bacova_03559)"/>
    <property type="match status" value="1"/>
</dbReference>
<dbReference type="RefSeq" id="WP_196097453.1">
    <property type="nucleotide sequence ID" value="NZ_CP064939.1"/>
</dbReference>
<evidence type="ECO:0000259" key="3">
    <source>
        <dbReference type="Pfam" id="PF22839"/>
    </source>
</evidence>
<name>A0A7U3Q406_9SPHI</name>
<dbReference type="KEGG" id="pex:IZT61_13665"/>
<dbReference type="Proteomes" id="UP000594759">
    <property type="component" value="Chromosome"/>
</dbReference>
<sequence length="286" mass="31224">MKKYTYKSLALFLVITSLTSCLKDDSLVLDPKKGHNVIEFANPGQIAINGSIYPLYVLSYEVVPEVSTTVTVSYSGPETEAPEDITVNLALAPSSVIEEYNTKQDKHYELMPTSNYTFNTSSVVIKKGTTKASFDIKFKPNTFDLSKALVLPLKIVSASSGIVSGNFNVILLNVGAKNAYDGIYQYTTSASTSLQPNKNVEVELITQSSTTVGLSPGLLATYSNVVTYTVDPTTLAVTVTCPSLGVQTPQDVRSKYDPTTKTFTVFWKQGNGNRTFEETLVYKRGR</sequence>
<dbReference type="Pfam" id="PF22839">
    <property type="entry name" value="DUF7015"/>
    <property type="match status" value="1"/>
</dbReference>
<evidence type="ECO:0000259" key="2">
    <source>
        <dbReference type="Pfam" id="PF08522"/>
    </source>
</evidence>
<reference evidence="4 5" key="1">
    <citation type="submission" date="2020-11" db="EMBL/GenBank/DDBJ databases">
        <title>Pedobacter endophytica, an endophytic bacteria isolated form Carex pumila.</title>
        <authorList>
            <person name="Peng Y."/>
            <person name="Jiang L."/>
            <person name="Lee J."/>
        </authorList>
    </citation>
    <scope>NUCLEOTIDE SEQUENCE [LARGE SCALE GENOMIC DNA]</scope>
    <source>
        <strain evidence="4 5">JBR3-12</strain>
    </source>
</reference>
<feature type="domain" description="DUF7015" evidence="3">
    <location>
        <begin position="182"/>
        <end position="283"/>
    </location>
</feature>
<feature type="domain" description="BT-3987-like N-terminal" evidence="2">
    <location>
        <begin position="57"/>
        <end position="160"/>
    </location>
</feature>
<dbReference type="InterPro" id="IPR013728">
    <property type="entry name" value="BT_3987-like_N"/>
</dbReference>
<dbReference type="InterPro" id="IPR054281">
    <property type="entry name" value="DUF7015"/>
</dbReference>
<dbReference type="Pfam" id="PF08522">
    <property type="entry name" value="BT_3987-like_N"/>
    <property type="match status" value="1"/>
</dbReference>
<evidence type="ECO:0000313" key="4">
    <source>
        <dbReference type="EMBL" id="QPH38143.1"/>
    </source>
</evidence>
<keyword evidence="5" id="KW-1185">Reference proteome</keyword>
<protein>
    <submittedName>
        <fullName evidence="4">DUF1735 domain-containing protein</fullName>
    </submittedName>
</protein>
<dbReference type="PROSITE" id="PS51257">
    <property type="entry name" value="PROKAR_LIPOPROTEIN"/>
    <property type="match status" value="1"/>
</dbReference>
<dbReference type="AlphaFoldDB" id="A0A7U3Q406"/>